<dbReference type="Proteomes" id="UP000053690">
    <property type="component" value="Unassembled WGS sequence"/>
</dbReference>
<organism evidence="1 2">
    <name type="scientific">Ruegeria profundi</name>
    <dbReference type="NCBI Taxonomy" id="1685378"/>
    <lineage>
        <taxon>Bacteria</taxon>
        <taxon>Pseudomonadati</taxon>
        <taxon>Pseudomonadota</taxon>
        <taxon>Alphaproteobacteria</taxon>
        <taxon>Rhodobacterales</taxon>
        <taxon>Roseobacteraceae</taxon>
        <taxon>Ruegeria</taxon>
    </lineage>
</organism>
<comment type="caution">
    <text evidence="1">The sequence shown here is derived from an EMBL/GenBank/DDBJ whole genome shotgun (WGS) entry which is preliminary data.</text>
</comment>
<accession>A0A0X3U041</accession>
<dbReference type="AlphaFoldDB" id="A0A0X3U041"/>
<evidence type="ECO:0000313" key="1">
    <source>
        <dbReference type="EMBL" id="KUJ81347.1"/>
    </source>
</evidence>
<evidence type="ECO:0000313" key="2">
    <source>
        <dbReference type="Proteomes" id="UP000053690"/>
    </source>
</evidence>
<reference evidence="2" key="1">
    <citation type="submission" date="2015-12" db="EMBL/GenBank/DDBJ databases">
        <authorList>
            <person name="Zhang G."/>
            <person name="Stingl U."/>
        </authorList>
    </citation>
    <scope>NUCLEOTIDE SEQUENCE [LARGE SCALE GENOMIC DNA]</scope>
    <source>
        <strain evidence="2">ZGT108</strain>
    </source>
</reference>
<name>A0A0X3U041_9RHOB</name>
<keyword evidence="2" id="KW-1185">Reference proteome</keyword>
<proteinExistence type="predicted"/>
<sequence length="84" mass="9126">MRNGGLGRHPTWDQVRRSGCLDDAFFAGTAGILRAAGDDHAELGDYDIKPLADILANHMPVSAKTAHRADQLGHLFDARQIFGQ</sequence>
<protein>
    <submittedName>
        <fullName evidence="1">Uncharacterized protein</fullName>
    </submittedName>
</protein>
<dbReference type="EMBL" id="LQBP01000002">
    <property type="protein sequence ID" value="KUJ81347.1"/>
    <property type="molecule type" value="Genomic_DNA"/>
</dbReference>
<gene>
    <name evidence="1" type="ORF">AVO44_05720</name>
</gene>